<dbReference type="InterPro" id="IPR020845">
    <property type="entry name" value="AMP-binding_CS"/>
</dbReference>
<dbReference type="Gene3D" id="3.30.300.30">
    <property type="match status" value="3"/>
</dbReference>
<dbReference type="RefSeq" id="WP_142940942.1">
    <property type="nucleotide sequence ID" value="NZ_VIKR01000001.1"/>
</dbReference>
<dbReference type="SUPFAM" id="SSF52777">
    <property type="entry name" value="CoA-dependent acyltransferases"/>
    <property type="match status" value="6"/>
</dbReference>
<dbReference type="GO" id="GO:0043041">
    <property type="term" value="P:amino acid activation for nonribosomal peptide biosynthetic process"/>
    <property type="evidence" value="ECO:0007669"/>
    <property type="project" value="TreeGrafter"/>
</dbReference>
<feature type="domain" description="Carrier" evidence="4">
    <location>
        <begin position="2138"/>
        <end position="2215"/>
    </location>
</feature>
<dbReference type="InterPro" id="IPR020806">
    <property type="entry name" value="PKS_PP-bd"/>
</dbReference>
<dbReference type="Gene3D" id="3.40.50.980">
    <property type="match status" value="6"/>
</dbReference>
<dbReference type="GO" id="GO:0009366">
    <property type="term" value="C:enterobactin synthetase complex"/>
    <property type="evidence" value="ECO:0007669"/>
    <property type="project" value="TreeGrafter"/>
</dbReference>
<evidence type="ECO:0000256" key="1">
    <source>
        <dbReference type="ARBA" id="ARBA00001957"/>
    </source>
</evidence>
<feature type="domain" description="Carrier" evidence="4">
    <location>
        <begin position="1059"/>
        <end position="1136"/>
    </location>
</feature>
<dbReference type="Gene3D" id="2.30.38.10">
    <property type="entry name" value="Luciferase, Domain 3"/>
    <property type="match status" value="3"/>
</dbReference>
<reference evidence="5 6" key="1">
    <citation type="submission" date="2019-06" db="EMBL/GenBank/DDBJ databases">
        <title>Draft genome of Aliikangiella marina GYP-15.</title>
        <authorList>
            <person name="Wang G."/>
        </authorList>
    </citation>
    <scope>NUCLEOTIDE SEQUENCE [LARGE SCALE GENOMIC DNA]</scope>
    <source>
        <strain evidence="5 6">GYP-15</strain>
    </source>
</reference>
<dbReference type="GO" id="GO:0072330">
    <property type="term" value="P:monocarboxylic acid biosynthetic process"/>
    <property type="evidence" value="ECO:0007669"/>
    <property type="project" value="UniProtKB-ARBA"/>
</dbReference>
<sequence length="3510" mass="395938">MLEIINKLAESNIYLYVEDGKLKTRAVKNSISPDLVDVIRSNKDALIDYLINSNHVSVASIKNMERIQPVNRNTNKLVLSHAQERLWFIDQLESSSSQYNIPITMPIKAGFDIKLAEKAFNIIVQRHEVLRTVIKKGNDGPYPHIQEKANFKLNYVDLRGPDNIEKEKKTSQLIKEVQDKTFDLSRDLMIRGTYFHLTDQPHKSPGIVVLVIHHIAADGWSMDILAREFNQIYSALKRGVETPLKPLDIQYSDYAFWQRKNLKSGLLKKQLKYWQKQLDDIPPIHQLPLDFERPEIRQNQGAVLSGNISSDLCKKIIQIARHHEVTPFMLIHSAFCILLSRHSGNNDQVIGTVTANRLQADLEPLVGFFINTLPLRVNTDFEKFNELLAHVKTVNLEAQANQDAPFECIVESLSLSRSASYSPLVQIMLSMNTNNKVDFGKFSDNSSELNIREGITTKFDLTLDVEVTERGGFIAWEYDTSLFKNSRIKVLHQHFICLLNSITESKSPNLNDLNMLTNSELRHLSLGLNQKYQKTLPFQLVHQQVEHSCRKAGESVALTFENEKGMPCHFSYGQINSQANQLARYLQQNNALQVGDKVAVCMDSGVKLYISMLAILKVGAAYIPIDSSLPPARISQIVADASPKVLLATDNRFDDAGDSVLKLDVESILGQLADFSYNNLSEVKGLNCDTLCYVIYTSGSTGKPKGVMVSHGNVSGLVNESNYLKITSEHVVGQAANLSFDAATFEIWSCLCHGAKSYIVPKNVLLEPKTLNIQLTKQNVTTLFITTAMFNHLSYSPDAPLKKLKYLLFGGEQSNYTAVNHFLDTRNTVQLIHVYGPTEATTFSTSLKLSKSYLDDKKSVPIGKPLITGTAYILAKDKTLAPLGSIGELYLGGLRVAKGYLGRPQLSDLHFNHNTFKPAYNEALYKTGDLVRYLEDGNIDFVGRVDKQVKIRGFRIELGEIEAQLANCEDVSSAIVIVSVSQQNERLLIGYVVLADKYKGNKNESIKKIKERLRNVLPDYMVPQNLVAIDDFPVNLNGKIDLQALPKPKEVLVNDNYVAPNSSTEKALCGIWSSLLNRKQKTIGVYDDFFILGGHSLLAVQLVAAIREELKKEILVSSIFNHPKLNDLAKHIDDKSADKLRTKVTKVARKKNGMPLSFAQERLWFINKLQGESPEYNIPYSKYIDGDFDSEYAEKAIIRIIQKHETLRTIFIEDKNGPLQKVQEDFSFQLNKINLAQLNSHAKTKSLAHILTNEGNRPFKLDKEIPIRAIYINLLESNCARRGMLVFILHHIAADGWSLNILEEEFNTLYQSIVNGTESPLSPLNIQYIDYAVWQKQWLTGDVLNEQLKYWERQLDGAPEVHSLPMKKIRRAMQEVSGELISQSLSSTFCETVINFSQEHGLTTFMLAHAALALTLARHSNTSDIVIGTPTANRTQAETQPLIGYFVNMLVLRSSTRHDKVQDFLNHIKTINLEGQVNQDVPFEYLVDRCNVNRSSKYSPLFQVMLSMNTTASFKRTSTVEQNSKISFKPDTYAKYELSVNVDFSRNGGELSWEYNKEYFDRQFIETLHNHFKQLLLEIIRKPLASLNSLAMLSDGEVKLLTQDLNNTKHLYNEELLVQQLFELRVDDNPDKIALVYKDQQLSYFELNKRANALATTLLNHPKFVVNGFVGICLDRSVEMVISMLAILKTGNAYVPLDPKYPINRLHDIIVDSNLQMIVTDLAVSKDLKLSEINNSHQYKNTALVDIKAIPFVNSMVSKDFQNRSFNHFNSQNIFYLVYTSGSTGKPKGVSVKHNSLMSLLSWGRSNFNHSERKSLLASTSICFDLSAFEIFLPLTSGDQCILTDSILSFSEHNTKYQTTLINTVPSAAAALLDSQQIPPNIEVINLAGEPLQTQLVDRLYQETSISKVYDLYGPSETTTYSTFTLRQLNGSDNIGRPLANTQLFVLDQLGSLAPLGTPGELYIGGHGLARGYHNRPSITAEKFIPANFSDHPGGRLYKTGDLVRYLPGANSLNDLEYLGRLDQQVKVRGFRIELEEIEHQLRQCYMVKDVIVRAVKIASQGDSIIAYIIANESGRAEKLEQEIISGCHQLVAENLPEYMMPSSFMIIDKFPLTPNGKIDKKALPIPELSFTEQVIKAPKTKIQKDLIEIWASLLSLDSNNIGINSNFFELGGHSLLVVRLTSELRQKFNREIKINAIFDFPTIEGIANLLEQCDDSGIRQQIHSVTSQGSSYPLSFAQERMWFIDRMEGGSYEYNMPFSLPVKDKFCVKSAEKAIIAIIQKHQILRTTYKEASRGPLQQVKRNFKFKISNKNLSKLSKQNRLRELRKSTKDEQIIPFRLDKDLMIRASYLNLGKDNDNYQGLLLITMHHIAADGWSLDIFLKEFKENYQSIVRGKPIKQQALAIQYADYSVWQKEWLQDNLLDEQYNYWKEHLKNTPSVHSIPLDFERPSVKQHNGSIVNISIPKTLSHQIIDLAQNLEVTPFMLIHSALTIVLSRHSNSQDILIGTVMANRLQVELEPLIGFFVNTLVLRTSTAFDTFFDLIKHVKRINLEAQENQDVPFEKLVDLAKLPRSAKHSPLFQIMLTMNAIETNLSSSTISYRNRQPEVVENVVSKFDISIDVSLNRSGGLIATEFDKAIFTSSRIKTITKHLIQVLQGVVDSPSAKLSQIPMLSKAEVENLTEDFGKSIKSSSTQVDLIEQIRQKSTQVADRIAIVIEDHKIPQHLSYSALERLSSHRAALIQKLTTKNNEVVAIQLKRSLETIVSTLAVMKSGHAFLPIDDSYPEQRLHDILQDSRCSLMITQSELSNKIKRFEGLKKILVDDLSNKSILNYFDGRFLESSYQKKNQSDLAYVIYTSGSTGKPKGVMIENRAIESHIGFVRQEFELNDKSQVLQFSSFGFDTFFEQTFASLISGSCLHMRDSDLWSASKFYHYCNTRNITLTDLSPGYLAELTNNNEAQGFWQNTTIEELVVGGEQLQSSIVTQWLKVNNGKTILYNAYGPTEATITSTLAKIASDKKISIGKAFAGKRLYILDNNFRLVPFGSVGVLYIGGESIARGYLNQPRLTAEKFINSPFRKGERLYCTGDLVRYLDDGNLEYLGRLDNQVKIRGFRIEISEVESQISKCEEVACCAVLCQDNTQKQKSLTAYIVLKTSSGKSYQALSQIKRALESRMPSYMIPTNYVILSELPMTIHGKIDYKNLPEISCVSDDKSERQFSRSLTEATLSEIWRRLFNKSQIGTTDNFFELGGHSLLTVKLSSTIKEVFSLVVSINELFQRQTIESQAVLIEQKMLECDNQVKPSLELKASNKLAVLVPGLGGSSHIFHDIVKHLDSKIVPVGLDALGLYDDEEPHTSIEEIASYNISKLSNLPSNAELLLIGHSMGAAVAYQMARQLESDSTRKITLVVIDGSASLDKRDNDNERLLPVQSGLKGNIAKLINCQRNICFQPSKKINASTVVFKAGKTNFELREHWGNYTSGQIYYNEVDGDHFSILEKESAERIAIQINECV</sequence>
<dbReference type="Gene3D" id="3.30.559.30">
    <property type="entry name" value="Nonribosomal peptide synthetase, condensation domain"/>
    <property type="match status" value="3"/>
</dbReference>
<dbReference type="Pfam" id="PF13193">
    <property type="entry name" value="AMP-binding_C"/>
    <property type="match status" value="3"/>
</dbReference>
<evidence type="ECO:0000256" key="3">
    <source>
        <dbReference type="ARBA" id="ARBA00022553"/>
    </source>
</evidence>
<accession>A0A545TJG1</accession>
<dbReference type="InterPro" id="IPR045851">
    <property type="entry name" value="AMP-bd_C_sf"/>
</dbReference>
<dbReference type="FunFam" id="3.30.300.30:FF:000015">
    <property type="entry name" value="Nonribosomal peptide synthase SidD"/>
    <property type="match status" value="2"/>
</dbReference>
<dbReference type="SUPFAM" id="SSF56801">
    <property type="entry name" value="Acetyl-CoA synthetase-like"/>
    <property type="match status" value="3"/>
</dbReference>
<dbReference type="GO" id="GO:0031177">
    <property type="term" value="F:phosphopantetheine binding"/>
    <property type="evidence" value="ECO:0007669"/>
    <property type="project" value="InterPro"/>
</dbReference>
<dbReference type="SMART" id="SM00823">
    <property type="entry name" value="PKS_PP"/>
    <property type="match status" value="2"/>
</dbReference>
<dbReference type="Gene3D" id="3.30.559.10">
    <property type="entry name" value="Chloramphenicol acetyltransferase-like domain"/>
    <property type="match status" value="3"/>
</dbReference>
<dbReference type="PROSITE" id="PS50075">
    <property type="entry name" value="CARRIER"/>
    <property type="match status" value="3"/>
</dbReference>
<dbReference type="Pfam" id="PF18563">
    <property type="entry name" value="TubC_N"/>
    <property type="match status" value="1"/>
</dbReference>
<dbReference type="FunFam" id="3.40.50.980:FF:000001">
    <property type="entry name" value="Non-ribosomal peptide synthetase"/>
    <property type="match status" value="2"/>
</dbReference>
<dbReference type="FunFam" id="1.10.1200.10:FF:000016">
    <property type="entry name" value="Non-ribosomal peptide synthase"/>
    <property type="match status" value="1"/>
</dbReference>
<dbReference type="InterPro" id="IPR041464">
    <property type="entry name" value="TubC_N"/>
</dbReference>
<feature type="domain" description="Carrier" evidence="4">
    <location>
        <begin position="3217"/>
        <end position="3292"/>
    </location>
</feature>
<keyword evidence="2" id="KW-0596">Phosphopantetheine</keyword>
<comment type="cofactor">
    <cofactor evidence="1">
        <name>pantetheine 4'-phosphate</name>
        <dbReference type="ChEBI" id="CHEBI:47942"/>
    </cofactor>
</comment>
<dbReference type="InterPro" id="IPR029058">
    <property type="entry name" value="AB_hydrolase_fold"/>
</dbReference>
<proteinExistence type="predicted"/>
<dbReference type="SUPFAM" id="SSF47336">
    <property type="entry name" value="ACP-like"/>
    <property type="match status" value="3"/>
</dbReference>
<dbReference type="SUPFAM" id="SSF53474">
    <property type="entry name" value="alpha/beta-Hydrolases"/>
    <property type="match status" value="1"/>
</dbReference>
<dbReference type="Pfam" id="PF00668">
    <property type="entry name" value="Condensation"/>
    <property type="match status" value="3"/>
</dbReference>
<keyword evidence="3" id="KW-0597">Phosphoprotein</keyword>
<dbReference type="NCBIfam" id="NF003417">
    <property type="entry name" value="PRK04813.1"/>
    <property type="match status" value="3"/>
</dbReference>
<evidence type="ECO:0000259" key="4">
    <source>
        <dbReference type="PROSITE" id="PS50075"/>
    </source>
</evidence>
<keyword evidence="6" id="KW-1185">Reference proteome</keyword>
<organism evidence="5 6">
    <name type="scientific">Aliikangiella marina</name>
    <dbReference type="NCBI Taxonomy" id="1712262"/>
    <lineage>
        <taxon>Bacteria</taxon>
        <taxon>Pseudomonadati</taxon>
        <taxon>Pseudomonadota</taxon>
        <taxon>Gammaproteobacteria</taxon>
        <taxon>Oceanospirillales</taxon>
        <taxon>Pleioneaceae</taxon>
        <taxon>Aliikangiella</taxon>
    </lineage>
</organism>
<dbReference type="CDD" id="cd19531">
    <property type="entry name" value="LCL_NRPS-like"/>
    <property type="match status" value="3"/>
</dbReference>
<protein>
    <submittedName>
        <fullName evidence="5">Amino acid adenylation domain-containing protein</fullName>
    </submittedName>
</protein>
<dbReference type="InterPro" id="IPR025110">
    <property type="entry name" value="AMP-bd_C"/>
</dbReference>
<dbReference type="InterPro" id="IPR000873">
    <property type="entry name" value="AMP-dep_synth/lig_dom"/>
</dbReference>
<dbReference type="EMBL" id="VIKR01000001">
    <property type="protein sequence ID" value="TQV77370.1"/>
    <property type="molecule type" value="Genomic_DNA"/>
</dbReference>
<dbReference type="Pfam" id="PF00501">
    <property type="entry name" value="AMP-binding"/>
    <property type="match status" value="3"/>
</dbReference>
<name>A0A545TJG1_9GAMM</name>
<dbReference type="NCBIfam" id="TIGR01733">
    <property type="entry name" value="AA-adenyl-dom"/>
    <property type="match status" value="3"/>
</dbReference>
<dbReference type="Proteomes" id="UP000317839">
    <property type="component" value="Unassembled WGS sequence"/>
</dbReference>
<dbReference type="PROSITE" id="PS00012">
    <property type="entry name" value="PHOSPHOPANTETHEINE"/>
    <property type="match status" value="2"/>
</dbReference>
<dbReference type="Gene3D" id="1.10.10.1830">
    <property type="entry name" value="Non-ribosomal peptide synthase, adenylation domain"/>
    <property type="match status" value="1"/>
</dbReference>
<dbReference type="Gene3D" id="1.10.1200.10">
    <property type="entry name" value="ACP-like"/>
    <property type="match status" value="3"/>
</dbReference>
<dbReference type="OrthoDB" id="9757559at2"/>
<dbReference type="InterPro" id="IPR001031">
    <property type="entry name" value="Thioesterase"/>
</dbReference>
<gene>
    <name evidence="5" type="ORF">FLL45_05345</name>
</gene>
<dbReference type="FunFam" id="3.30.300.30:FF:000010">
    <property type="entry name" value="Enterobactin synthetase component F"/>
    <property type="match status" value="1"/>
</dbReference>
<comment type="caution">
    <text evidence="5">The sequence shown here is derived from an EMBL/GenBank/DDBJ whole genome shotgun (WGS) entry which is preliminary data.</text>
</comment>
<dbReference type="InterPro" id="IPR023213">
    <property type="entry name" value="CAT-like_dom_sf"/>
</dbReference>
<dbReference type="Pfam" id="PF00550">
    <property type="entry name" value="PP-binding"/>
    <property type="match status" value="3"/>
</dbReference>
<dbReference type="CDD" id="cd05930">
    <property type="entry name" value="A_NRPS"/>
    <property type="match status" value="1"/>
</dbReference>
<evidence type="ECO:0000313" key="5">
    <source>
        <dbReference type="EMBL" id="TQV77370.1"/>
    </source>
</evidence>
<evidence type="ECO:0000256" key="2">
    <source>
        <dbReference type="ARBA" id="ARBA00022450"/>
    </source>
</evidence>
<dbReference type="InterPro" id="IPR044894">
    <property type="entry name" value="TubC_N_sf"/>
</dbReference>
<dbReference type="InterPro" id="IPR036736">
    <property type="entry name" value="ACP-like_sf"/>
</dbReference>
<dbReference type="GO" id="GO:0005829">
    <property type="term" value="C:cytosol"/>
    <property type="evidence" value="ECO:0007669"/>
    <property type="project" value="TreeGrafter"/>
</dbReference>
<evidence type="ECO:0000313" key="6">
    <source>
        <dbReference type="Proteomes" id="UP000317839"/>
    </source>
</evidence>
<dbReference type="GO" id="GO:0009239">
    <property type="term" value="P:enterobactin biosynthetic process"/>
    <property type="evidence" value="ECO:0007669"/>
    <property type="project" value="TreeGrafter"/>
</dbReference>
<dbReference type="Gene3D" id="3.40.50.1820">
    <property type="entry name" value="alpha/beta hydrolase"/>
    <property type="match status" value="1"/>
</dbReference>
<dbReference type="Pfam" id="PF00975">
    <property type="entry name" value="Thioesterase"/>
    <property type="match status" value="1"/>
</dbReference>
<dbReference type="InterPro" id="IPR006162">
    <property type="entry name" value="Ppantetheine_attach_site"/>
</dbReference>
<dbReference type="PROSITE" id="PS00455">
    <property type="entry name" value="AMP_BINDING"/>
    <property type="match status" value="3"/>
</dbReference>
<dbReference type="InterPro" id="IPR001242">
    <property type="entry name" value="Condensation_dom"/>
</dbReference>
<dbReference type="PANTHER" id="PTHR45527">
    <property type="entry name" value="NONRIBOSOMAL PEPTIDE SYNTHETASE"/>
    <property type="match status" value="1"/>
</dbReference>
<dbReference type="InterPro" id="IPR009081">
    <property type="entry name" value="PP-bd_ACP"/>
</dbReference>
<dbReference type="PANTHER" id="PTHR45527:SF1">
    <property type="entry name" value="FATTY ACID SYNTHASE"/>
    <property type="match status" value="1"/>
</dbReference>
<dbReference type="GO" id="GO:0047527">
    <property type="term" value="F:2,3-dihydroxybenzoate-serine ligase activity"/>
    <property type="evidence" value="ECO:0007669"/>
    <property type="project" value="TreeGrafter"/>
</dbReference>
<dbReference type="InterPro" id="IPR010071">
    <property type="entry name" value="AA_adenyl_dom"/>
</dbReference>